<dbReference type="Proteomes" id="UP000623678">
    <property type="component" value="Unassembled WGS sequence"/>
</dbReference>
<organism evidence="2 3">
    <name type="scientific">Youxingia wuxianensis</name>
    <dbReference type="NCBI Taxonomy" id="2763678"/>
    <lineage>
        <taxon>Bacteria</taxon>
        <taxon>Bacillati</taxon>
        <taxon>Bacillota</taxon>
        <taxon>Clostridia</taxon>
        <taxon>Eubacteriales</taxon>
        <taxon>Oscillospiraceae</taxon>
        <taxon>Youxingia</taxon>
    </lineage>
</organism>
<dbReference type="InterPro" id="IPR010540">
    <property type="entry name" value="CmpB_TMEM229"/>
</dbReference>
<feature type="transmembrane region" description="Helical" evidence="1">
    <location>
        <begin position="69"/>
        <end position="93"/>
    </location>
</feature>
<evidence type="ECO:0000256" key="1">
    <source>
        <dbReference type="SAM" id="Phobius"/>
    </source>
</evidence>
<comment type="caution">
    <text evidence="2">The sequence shown here is derived from an EMBL/GenBank/DDBJ whole genome shotgun (WGS) entry which is preliminary data.</text>
</comment>
<feature type="transmembrane region" description="Helical" evidence="1">
    <location>
        <begin position="6"/>
        <end position="27"/>
    </location>
</feature>
<gene>
    <name evidence="2" type="ORF">H8705_11875</name>
</gene>
<feature type="transmembrane region" description="Helical" evidence="1">
    <location>
        <begin position="147"/>
        <end position="169"/>
    </location>
</feature>
<keyword evidence="1" id="KW-1133">Transmembrane helix</keyword>
<name>A0A926EMM8_9FIRM</name>
<dbReference type="AlphaFoldDB" id="A0A926EMM8"/>
<reference evidence="2" key="1">
    <citation type="submission" date="2020-08" db="EMBL/GenBank/DDBJ databases">
        <title>Genome public.</title>
        <authorList>
            <person name="Liu C."/>
            <person name="Sun Q."/>
        </authorList>
    </citation>
    <scope>NUCLEOTIDE SEQUENCE</scope>
    <source>
        <strain evidence="2">NSJ-64</strain>
    </source>
</reference>
<evidence type="ECO:0008006" key="4">
    <source>
        <dbReference type="Google" id="ProtNLM"/>
    </source>
</evidence>
<proteinExistence type="predicted"/>
<protein>
    <recommendedName>
        <fullName evidence="4">ABC transporter permease</fullName>
    </recommendedName>
</protein>
<feature type="transmembrane region" description="Helical" evidence="1">
    <location>
        <begin position="39"/>
        <end position="63"/>
    </location>
</feature>
<evidence type="ECO:0000313" key="3">
    <source>
        <dbReference type="Proteomes" id="UP000623678"/>
    </source>
</evidence>
<dbReference type="Pfam" id="PF06541">
    <property type="entry name" value="ABC_trans_CmpB"/>
    <property type="match status" value="1"/>
</dbReference>
<feature type="transmembrane region" description="Helical" evidence="1">
    <location>
        <begin position="105"/>
        <end position="127"/>
    </location>
</feature>
<accession>A0A926EMM8</accession>
<keyword evidence="1" id="KW-0472">Membrane</keyword>
<keyword evidence="3" id="KW-1185">Reference proteome</keyword>
<dbReference type="EMBL" id="JACRTD010000009">
    <property type="protein sequence ID" value="MBC8586278.1"/>
    <property type="molecule type" value="Genomic_DNA"/>
</dbReference>
<evidence type="ECO:0000313" key="2">
    <source>
        <dbReference type="EMBL" id="MBC8586278.1"/>
    </source>
</evidence>
<sequence length="278" mass="31971">MDSLEACRIFLCFLSYSFLGWICECIYCSIPAKRFINRGFLNGPLCPVYGFGALLVIYCLTPVENSLFLLYICGMGVTSVLEYVTSWLLEVLFHTKWWDYSHYKFNIHGRVCLLNSLMFGALGVIVMKGIHPFVSQRVEKLSMPSTYLFTGGFLALILVDLYLSVRTALQLDEKLQKMQGVLGEIKEKTEAARLAAKMELEAFRQMSTPQRLEALLEKGESLRLKEQLHQAARSNILHRRMLDAFPTMRSMRYPASLEQLKERIRQGRTARKEKKSQN</sequence>
<keyword evidence="1" id="KW-0812">Transmembrane</keyword>
<dbReference type="RefSeq" id="WP_262395999.1">
    <property type="nucleotide sequence ID" value="NZ_JACRTD010000009.1"/>
</dbReference>